<dbReference type="AlphaFoldDB" id="A0A840SPC2"/>
<evidence type="ECO:0000313" key="2">
    <source>
        <dbReference type="EMBL" id="MBB5222238.1"/>
    </source>
</evidence>
<evidence type="ECO:0000313" key="3">
    <source>
        <dbReference type="Proteomes" id="UP000549457"/>
    </source>
</evidence>
<comment type="caution">
    <text evidence="2">The sequence shown here is derived from an EMBL/GenBank/DDBJ whole genome shotgun (WGS) entry which is preliminary data.</text>
</comment>
<gene>
    <name evidence="2" type="ORF">HNP73_002174</name>
</gene>
<dbReference type="Proteomes" id="UP000549457">
    <property type="component" value="Unassembled WGS sequence"/>
</dbReference>
<accession>A0A840SPC2</accession>
<dbReference type="InterPro" id="IPR007236">
    <property type="entry name" value="SlyX"/>
</dbReference>
<organism evidence="2 3">
    <name type="scientific">Amaricoccus macauensis</name>
    <dbReference type="NCBI Taxonomy" id="57001"/>
    <lineage>
        <taxon>Bacteria</taxon>
        <taxon>Pseudomonadati</taxon>
        <taxon>Pseudomonadota</taxon>
        <taxon>Alphaproteobacteria</taxon>
        <taxon>Rhodobacterales</taxon>
        <taxon>Paracoccaceae</taxon>
        <taxon>Amaricoccus</taxon>
    </lineage>
</organism>
<protein>
    <submittedName>
        <fullName evidence="2">SlyX protein</fullName>
    </submittedName>
</protein>
<keyword evidence="1" id="KW-0175">Coiled coil</keyword>
<reference evidence="2 3" key="1">
    <citation type="submission" date="2020-08" db="EMBL/GenBank/DDBJ databases">
        <title>Genomic Encyclopedia of Type Strains, Phase IV (KMG-IV): sequencing the most valuable type-strain genomes for metagenomic binning, comparative biology and taxonomic classification.</title>
        <authorList>
            <person name="Goeker M."/>
        </authorList>
    </citation>
    <scope>NUCLEOTIDE SEQUENCE [LARGE SCALE GENOMIC DNA]</scope>
    <source>
        <strain evidence="2 3">DSM 101730</strain>
    </source>
</reference>
<feature type="coiled-coil region" evidence="1">
    <location>
        <begin position="28"/>
        <end position="55"/>
    </location>
</feature>
<sequence>MPDTDRLTELEIALAHQERLTDDLSDVIRAQSDRIDRLERILLRLAQRVEAAGDDAETPAANVAPPHW</sequence>
<dbReference type="RefSeq" id="WP_221288456.1">
    <property type="nucleotide sequence ID" value="NZ_JACHFM010000002.1"/>
</dbReference>
<keyword evidence="3" id="KW-1185">Reference proteome</keyword>
<name>A0A840SPC2_9RHOB</name>
<evidence type="ECO:0000256" key="1">
    <source>
        <dbReference type="SAM" id="Coils"/>
    </source>
</evidence>
<dbReference type="Pfam" id="PF04102">
    <property type="entry name" value="SlyX"/>
    <property type="match status" value="1"/>
</dbReference>
<proteinExistence type="predicted"/>
<dbReference type="EMBL" id="JACHFM010000002">
    <property type="protein sequence ID" value="MBB5222238.1"/>
    <property type="molecule type" value="Genomic_DNA"/>
</dbReference>